<dbReference type="EMBL" id="LN879430">
    <property type="protein sequence ID" value="CUH92300.1"/>
    <property type="molecule type" value="Genomic_DNA"/>
</dbReference>
<protein>
    <recommendedName>
        <fullName evidence="6">Type I restriction modification DNA specificity domain-containing protein</fullName>
    </recommendedName>
</protein>
<evidence type="ECO:0000256" key="4">
    <source>
        <dbReference type="ARBA" id="ARBA00038652"/>
    </source>
</evidence>
<keyword evidence="5" id="KW-0175">Coiled coil</keyword>
<keyword evidence="8" id="KW-1185">Reference proteome</keyword>
<dbReference type="AlphaFoldDB" id="A0A0K8J480"/>
<dbReference type="REBASE" id="127444">
    <property type="entry name" value="S.HspSDIDORF751P"/>
</dbReference>
<accession>A0A0K8J480</accession>
<dbReference type="PANTHER" id="PTHR43140">
    <property type="entry name" value="TYPE-1 RESTRICTION ENZYME ECOKI SPECIFICITY PROTEIN"/>
    <property type="match status" value="1"/>
</dbReference>
<dbReference type="CDD" id="cd17515">
    <property type="entry name" value="RMtype1_S_MjaORF132P_Sau1132ORF3780P-TRD1-CR1_like"/>
    <property type="match status" value="1"/>
</dbReference>
<evidence type="ECO:0000256" key="5">
    <source>
        <dbReference type="SAM" id="Coils"/>
    </source>
</evidence>
<sequence>MKASEKFRYYINSPIAYISYYFTEYLLNYVKKEKLEIYVDEIKTGKTPSKNNKEYYNKEEFSWFKPDEIGYEMYLSESQNKISNLAVEKKQATVFKKNTLLITCIGDIGRLGILKKEASSNQQITGILFKDKILPEYAFYYLLCRKNLFEDKSSSTTLPILNQKKLLNIEVRCPNFEIQREFVSFMNYCMKCLEDSKIPSFFNFNLDNQIFEFSKKVFECYYLHMQLQETNEINAILISKLRHSILQEAVQGKLVPQDPNDEPASVLLERIKEEKERLIKEGKIKKEKPLPPISEDEIPYELPKGWEWVRLGDIGDWGAGATPSRRNPKYYNGEILWLKTGELKDGYIDDSVEKITELALKECSLRLNKPGDILIAMYGATIGKLGILNVEATTNQACCGCTPFSQVYNRYLFYLLLSLREEFKGQGAGGAQPNISKQKIINTIAPLPPLNEQKRIVEKVDQLMALCDELEKNIEQSKKDSEMLMQSVLQEAFKEA</sequence>
<feature type="domain" description="Type I restriction modification DNA specificity" evidence="6">
    <location>
        <begin position="303"/>
        <end position="476"/>
    </location>
</feature>
<reference evidence="8" key="1">
    <citation type="submission" date="2015-09" db="EMBL/GenBank/DDBJ databases">
        <authorList>
            <person name="Wibberg D."/>
        </authorList>
    </citation>
    <scope>NUCLEOTIDE SEQUENCE [LARGE SCALE GENOMIC DNA]</scope>
    <source>
        <strain evidence="8">SD1D</strain>
    </source>
</reference>
<dbReference type="SUPFAM" id="SSF116734">
    <property type="entry name" value="DNA methylase specificity domain"/>
    <property type="match status" value="2"/>
</dbReference>
<comment type="subunit">
    <text evidence="4">The methyltransferase is composed of M and S polypeptides.</text>
</comment>
<dbReference type="InterPro" id="IPR051212">
    <property type="entry name" value="Type-I_RE_S_subunit"/>
</dbReference>
<dbReference type="PANTHER" id="PTHR43140:SF1">
    <property type="entry name" value="TYPE I RESTRICTION ENZYME ECOKI SPECIFICITY SUBUNIT"/>
    <property type="match status" value="1"/>
</dbReference>
<keyword evidence="3" id="KW-0238">DNA-binding</keyword>
<evidence type="ECO:0000259" key="6">
    <source>
        <dbReference type="Pfam" id="PF01420"/>
    </source>
</evidence>
<feature type="coiled-coil region" evidence="5">
    <location>
        <begin position="453"/>
        <end position="487"/>
    </location>
</feature>
<dbReference type="GO" id="GO:0003677">
    <property type="term" value="F:DNA binding"/>
    <property type="evidence" value="ECO:0007669"/>
    <property type="project" value="UniProtKB-KW"/>
</dbReference>
<dbReference type="InterPro" id="IPR000055">
    <property type="entry name" value="Restrct_endonuc_typeI_TRD"/>
</dbReference>
<dbReference type="Pfam" id="PF01420">
    <property type="entry name" value="Methylase_S"/>
    <property type="match status" value="2"/>
</dbReference>
<dbReference type="GO" id="GO:0009307">
    <property type="term" value="P:DNA restriction-modification system"/>
    <property type="evidence" value="ECO:0007669"/>
    <property type="project" value="UniProtKB-KW"/>
</dbReference>
<proteinExistence type="inferred from homology"/>
<dbReference type="Proteomes" id="UP000196053">
    <property type="component" value="Chromosome I"/>
</dbReference>
<dbReference type="OrthoDB" id="9811611at2"/>
<evidence type="ECO:0000313" key="7">
    <source>
        <dbReference type="EMBL" id="CUH92300.1"/>
    </source>
</evidence>
<name>A0A0K8J480_9FIRM</name>
<dbReference type="RefSeq" id="WP_087758753.1">
    <property type="nucleotide sequence ID" value="NZ_LN879430.1"/>
</dbReference>
<dbReference type="KEGG" id="hsd:SD1D_0752"/>
<organism evidence="7 8">
    <name type="scientific">Herbinix luporum</name>
    <dbReference type="NCBI Taxonomy" id="1679721"/>
    <lineage>
        <taxon>Bacteria</taxon>
        <taxon>Bacillati</taxon>
        <taxon>Bacillota</taxon>
        <taxon>Clostridia</taxon>
        <taxon>Lachnospirales</taxon>
        <taxon>Lachnospiraceae</taxon>
        <taxon>Herbinix</taxon>
    </lineage>
</organism>
<evidence type="ECO:0000256" key="3">
    <source>
        <dbReference type="ARBA" id="ARBA00023125"/>
    </source>
</evidence>
<evidence type="ECO:0000313" key="8">
    <source>
        <dbReference type="Proteomes" id="UP000196053"/>
    </source>
</evidence>
<evidence type="ECO:0000256" key="2">
    <source>
        <dbReference type="ARBA" id="ARBA00022747"/>
    </source>
</evidence>
<feature type="domain" description="Type I restriction modification DNA specificity" evidence="6">
    <location>
        <begin position="41"/>
        <end position="191"/>
    </location>
</feature>
<keyword evidence="2" id="KW-0680">Restriction system</keyword>
<comment type="similarity">
    <text evidence="1">Belongs to the type-I restriction system S methylase family.</text>
</comment>
<dbReference type="Gene3D" id="3.90.220.20">
    <property type="entry name" value="DNA methylase specificity domains"/>
    <property type="match status" value="2"/>
</dbReference>
<dbReference type="InterPro" id="IPR044946">
    <property type="entry name" value="Restrct_endonuc_typeI_TRD_sf"/>
</dbReference>
<dbReference type="CDD" id="cd17290">
    <property type="entry name" value="RMtype1_S_AleSS8ORF2795P_TRD1-CR1_like"/>
    <property type="match status" value="1"/>
</dbReference>
<evidence type="ECO:0000256" key="1">
    <source>
        <dbReference type="ARBA" id="ARBA00010923"/>
    </source>
</evidence>
<gene>
    <name evidence="7" type="ORF">SD1D_0752</name>
</gene>